<comment type="caution">
    <text evidence="1">The sequence shown here is derived from an EMBL/GenBank/DDBJ whole genome shotgun (WGS) entry which is preliminary data.</text>
</comment>
<dbReference type="Proteomes" id="UP000429552">
    <property type="component" value="Unassembled WGS sequence"/>
</dbReference>
<dbReference type="InterPro" id="IPR045428">
    <property type="entry name" value="EACC1"/>
</dbReference>
<proteinExistence type="predicted"/>
<evidence type="ECO:0000313" key="1">
    <source>
        <dbReference type="EMBL" id="GFE23286.1"/>
    </source>
</evidence>
<dbReference type="Pfam" id="PF19953">
    <property type="entry name" value="EACC1"/>
    <property type="match status" value="1"/>
</dbReference>
<reference evidence="1 2" key="1">
    <citation type="submission" date="2019-12" db="EMBL/GenBank/DDBJ databases">
        <title>Whole genome shotgun sequence of Streptomyces libani subsp. libani NBRC 13452.</title>
        <authorList>
            <person name="Ichikawa N."/>
            <person name="Kimura A."/>
            <person name="Kitahashi Y."/>
            <person name="Komaki H."/>
            <person name="Tamura T."/>
        </authorList>
    </citation>
    <scope>NUCLEOTIDE SEQUENCE [LARGE SCALE GENOMIC DNA]</scope>
    <source>
        <strain evidence="1 2">NBRC 13452</strain>
    </source>
</reference>
<dbReference type="EMBL" id="BLIP01000001">
    <property type="protein sequence ID" value="GFE23286.1"/>
    <property type="molecule type" value="Genomic_DNA"/>
</dbReference>
<evidence type="ECO:0000313" key="2">
    <source>
        <dbReference type="Proteomes" id="UP000429552"/>
    </source>
</evidence>
<accession>A0A640TM92</accession>
<name>A0A640TM92_STRNI</name>
<sequence>MENPVAGEVRFYDVGLERRRRKGPGRVEVNLSFGGGATDAEEAGLAESAASLYRWLVAEPELRGQVEVSLGPRRPEPGHMGGALDIVNVVLANSIALGSLITAVATWRGSRPRPPQIRLERDGVVVTVQDGSPETVERILRVWSESGAPAPAPADGDSE</sequence>
<gene>
    <name evidence="1" type="ORF">Sliba_37390</name>
</gene>
<dbReference type="AlphaFoldDB" id="A0A640TM92"/>
<protein>
    <submittedName>
        <fullName evidence="1">Uncharacterized protein</fullName>
    </submittedName>
</protein>
<organism evidence="1 2">
    <name type="scientific">Streptomyces nigrescens</name>
    <dbReference type="NCBI Taxonomy" id="1920"/>
    <lineage>
        <taxon>Bacteria</taxon>
        <taxon>Bacillati</taxon>
        <taxon>Actinomycetota</taxon>
        <taxon>Actinomycetes</taxon>
        <taxon>Kitasatosporales</taxon>
        <taxon>Streptomycetaceae</taxon>
        <taxon>Streptomyces</taxon>
    </lineage>
</organism>